<dbReference type="EMBL" id="CACVKT020001887">
    <property type="protein sequence ID" value="CAC5373260.1"/>
    <property type="molecule type" value="Genomic_DNA"/>
</dbReference>
<dbReference type="OrthoDB" id="6120860at2759"/>
<proteinExistence type="predicted"/>
<dbReference type="Proteomes" id="UP000507470">
    <property type="component" value="Unassembled WGS sequence"/>
</dbReference>
<name>A0A6J8ASG6_MYTCO</name>
<keyword evidence="2" id="KW-1185">Reference proteome</keyword>
<protein>
    <recommendedName>
        <fullName evidence="3">Mab-21-like HhH/H2TH-like domain-containing protein</fullName>
    </recommendedName>
</protein>
<sequence length="506" mass="59402">MLTYLGEVKNKTSQSNSSPNFEVYLNNLPKQYQDICLDFINGIQESQTIDPRQFYRHSLDIYRYLLTECTSENRVKAIRTIYKVLDDSTKISPVYTNISSGSKGEGLNVPGGDYDLMTILEQIQVNHNCSVIEEDRPILLFDNRYSYPGFTHLKIGQNRFSKELFTAWGENTFYGPLISNNRFKNYFLSRYRDSNCKIHGPCISDSRDEVDHLFCFRAMLWPDVADSWLIRNRSSLWPPTDVILNSSRGIVHKALFRLLNNKLSYYTKGLYMLLFCYANQVFPQNQHMVFHKENKMMYSSYRQCMAHFLIGTKVDAITGWLLLASYFYKMGKPLYTLKITEMILAKSREDKILIADGYHEDVMMKYLEEVAATKWNHNLSFLNCMNSYCVDMLYNIPWSTLNLEELSPDVNVEFNIIPPVIYVHVLRFVCYNDNGNISLREREICDIIKTCRNNCFLGDWRGRANAYAILAKIYKTMNDDKSANYWKSHSFRYFRNHPKHNFRQIP</sequence>
<reference evidence="1 2" key="1">
    <citation type="submission" date="2020-06" db="EMBL/GenBank/DDBJ databases">
        <authorList>
            <person name="Li R."/>
            <person name="Bekaert M."/>
        </authorList>
    </citation>
    <scope>NUCLEOTIDE SEQUENCE [LARGE SCALE GENOMIC DNA]</scope>
    <source>
        <strain evidence="2">wild</strain>
    </source>
</reference>
<accession>A0A6J8ASG6</accession>
<gene>
    <name evidence="1" type="ORF">MCOR_11089</name>
</gene>
<organism evidence="1 2">
    <name type="scientific">Mytilus coruscus</name>
    <name type="common">Sea mussel</name>
    <dbReference type="NCBI Taxonomy" id="42192"/>
    <lineage>
        <taxon>Eukaryota</taxon>
        <taxon>Metazoa</taxon>
        <taxon>Spiralia</taxon>
        <taxon>Lophotrochozoa</taxon>
        <taxon>Mollusca</taxon>
        <taxon>Bivalvia</taxon>
        <taxon>Autobranchia</taxon>
        <taxon>Pteriomorphia</taxon>
        <taxon>Mytilida</taxon>
        <taxon>Mytiloidea</taxon>
        <taxon>Mytilidae</taxon>
        <taxon>Mytilinae</taxon>
        <taxon>Mytilus</taxon>
    </lineage>
</organism>
<evidence type="ECO:0008006" key="3">
    <source>
        <dbReference type="Google" id="ProtNLM"/>
    </source>
</evidence>
<evidence type="ECO:0000313" key="2">
    <source>
        <dbReference type="Proteomes" id="UP000507470"/>
    </source>
</evidence>
<dbReference type="AlphaFoldDB" id="A0A6J8ASG6"/>
<evidence type="ECO:0000313" key="1">
    <source>
        <dbReference type="EMBL" id="CAC5373260.1"/>
    </source>
</evidence>